<feature type="region of interest" description="Disordered" evidence="9">
    <location>
        <begin position="270"/>
        <end position="369"/>
    </location>
</feature>
<dbReference type="InterPro" id="IPR011009">
    <property type="entry name" value="Kinase-like_dom_sf"/>
</dbReference>
<dbReference type="CDD" id="cd14014">
    <property type="entry name" value="STKc_PknB_like"/>
    <property type="match status" value="1"/>
</dbReference>
<dbReference type="InterPro" id="IPR029050">
    <property type="entry name" value="Immunoprotect_excell_Ig-like"/>
</dbReference>
<dbReference type="PROSITE" id="PS00107">
    <property type="entry name" value="PROTEIN_KINASE_ATP"/>
    <property type="match status" value="1"/>
</dbReference>
<keyword evidence="13" id="KW-1185">Reference proteome</keyword>
<accession>A0ABS0CC01</accession>
<evidence type="ECO:0000256" key="10">
    <source>
        <dbReference type="SAM" id="Phobius"/>
    </source>
</evidence>
<comment type="caution">
    <text evidence="12">The sequence shown here is derived from an EMBL/GenBank/DDBJ whole genome shotgun (WGS) entry which is preliminary data.</text>
</comment>
<dbReference type="GO" id="GO:0016301">
    <property type="term" value="F:kinase activity"/>
    <property type="evidence" value="ECO:0007669"/>
    <property type="project" value="UniProtKB-KW"/>
</dbReference>
<keyword evidence="6 12" id="KW-0418">Kinase</keyword>
<keyword evidence="10" id="KW-0812">Transmembrane</keyword>
<dbReference type="PROSITE" id="PS00108">
    <property type="entry name" value="PROTEIN_KINASE_ST"/>
    <property type="match status" value="1"/>
</dbReference>
<feature type="domain" description="Protein kinase" evidence="11">
    <location>
        <begin position="9"/>
        <end position="268"/>
    </location>
</feature>
<keyword evidence="10" id="KW-1133">Transmembrane helix</keyword>
<dbReference type="RefSeq" id="WP_195034842.1">
    <property type="nucleotide sequence ID" value="NZ_JADLRE010000018.1"/>
</dbReference>
<dbReference type="EMBL" id="JADLRE010000018">
    <property type="protein sequence ID" value="MBF6227884.1"/>
    <property type="molecule type" value="Genomic_DNA"/>
</dbReference>
<protein>
    <recommendedName>
        <fullName evidence="1">non-specific serine/threonine protein kinase</fullName>
        <ecNumber evidence="1">2.7.11.1</ecNumber>
    </recommendedName>
</protein>
<keyword evidence="2" id="KW-0723">Serine/threonine-protein kinase</keyword>
<proteinExistence type="predicted"/>
<evidence type="ECO:0000313" key="12">
    <source>
        <dbReference type="EMBL" id="MBF6227884.1"/>
    </source>
</evidence>
<evidence type="ECO:0000256" key="6">
    <source>
        <dbReference type="ARBA" id="ARBA00022777"/>
    </source>
</evidence>
<feature type="region of interest" description="Disordered" evidence="9">
    <location>
        <begin position="478"/>
        <end position="501"/>
    </location>
</feature>
<keyword evidence="10" id="KW-0472">Membrane</keyword>
<dbReference type="SUPFAM" id="SSF56112">
    <property type="entry name" value="Protein kinase-like (PK-like)"/>
    <property type="match status" value="1"/>
</dbReference>
<evidence type="ECO:0000256" key="1">
    <source>
        <dbReference type="ARBA" id="ARBA00012513"/>
    </source>
</evidence>
<dbReference type="SMART" id="SM00220">
    <property type="entry name" value="S_TKc"/>
    <property type="match status" value="1"/>
</dbReference>
<dbReference type="Gene3D" id="3.30.200.20">
    <property type="entry name" value="Phosphorylase Kinase, domain 1"/>
    <property type="match status" value="1"/>
</dbReference>
<feature type="region of interest" description="Disordered" evidence="9">
    <location>
        <begin position="541"/>
        <end position="571"/>
    </location>
</feature>
<feature type="transmembrane region" description="Helical" evidence="10">
    <location>
        <begin position="508"/>
        <end position="536"/>
    </location>
</feature>
<evidence type="ECO:0000256" key="5">
    <source>
        <dbReference type="ARBA" id="ARBA00022741"/>
    </source>
</evidence>
<feature type="binding site" evidence="8">
    <location>
        <position position="38"/>
    </location>
    <ligand>
        <name>ATP</name>
        <dbReference type="ChEBI" id="CHEBI:30616"/>
    </ligand>
</feature>
<dbReference type="Proteomes" id="UP000807309">
    <property type="component" value="Unassembled WGS sequence"/>
</dbReference>
<dbReference type="EC" id="2.7.11.1" evidence="1"/>
<keyword evidence="4" id="KW-0732">Signal</keyword>
<dbReference type="InterPro" id="IPR029051">
    <property type="entry name" value="DUF4352"/>
</dbReference>
<reference evidence="12 13" key="1">
    <citation type="submission" date="2020-10" db="EMBL/GenBank/DDBJ databases">
        <title>Identification of Nocardia species via Next-generation sequencing and recognition of intraspecies genetic diversity.</title>
        <authorList>
            <person name="Li P."/>
            <person name="Li P."/>
            <person name="Lu B."/>
        </authorList>
    </citation>
    <scope>NUCLEOTIDE SEQUENCE [LARGE SCALE GENOMIC DNA]</scope>
    <source>
        <strain evidence="12 13">N-11</strain>
    </source>
</reference>
<dbReference type="PANTHER" id="PTHR43289">
    <property type="entry name" value="MITOGEN-ACTIVATED PROTEIN KINASE KINASE KINASE 20-RELATED"/>
    <property type="match status" value="1"/>
</dbReference>
<dbReference type="InterPro" id="IPR008271">
    <property type="entry name" value="Ser/Thr_kinase_AS"/>
</dbReference>
<dbReference type="Pfam" id="PF11611">
    <property type="entry name" value="DUF4352"/>
    <property type="match status" value="1"/>
</dbReference>
<dbReference type="Gene3D" id="2.60.40.1240">
    <property type="match status" value="1"/>
</dbReference>
<sequence length="698" mass="73782">MGEVRFAGYRLERLLGKGGMGQVWLAYDTVAARQVALKLLPADLAATGGYRKRFEREAEAVAQLHDPHVPRIHRFGEIDGRLYIDMQFVEGDDLAGKLAAEGPMPPAVAVGIIGHVATALDVAHRAGLVHRDVKPSNIVVHPSGFAYLIDFGIAHALGRSAVTATGMAIGTLAYMAPERFGGSVDGRADVYSLACVLYECLTGSRLYGDTDPAQQMHAHLMAAPPRAGAVCAAVPAELDAVIARGLAKEPNERYSTAGEFATAARAAIGAAAPDSRAVPPTPFGSRRPSAKPVPGIADAAAVPPQRGDAYRPESDGPANPAAREQHSPPRPKSAVAEGGLSEPVAAESERRRTPHPTKVLPEPGPTPTLVATELDWASVTPSPNPPPGGHVSNPGSWVRGYADPQRPAGNGYPFAGQPYQAPRRWYQNGSYAAGAARRGQPGWQERLLALQSRVLTPKPGPAVPPYRRPGVPARKVFPAVQRPGYPPSAQRRPGVPVPRRRPRRRRSLLSKMMGALVVVFLAPFAFAAGCVALIAAGSRAGDAGTPGPSLPPSAVAVEHPGPPGDDGVPDPAVGTPVRDGKFEFVVTKVDAGVSRVGLQTAAGSFLIVTLAVRNISDETKWFLPLGQRLLDTQSTAFDHNATATIWQNTQQRLGYSFELRPGQSATTQLVFDLPATATPGHLELHDFVLSNGVRVRLD</sequence>
<evidence type="ECO:0000259" key="11">
    <source>
        <dbReference type="PROSITE" id="PS50011"/>
    </source>
</evidence>
<name>A0ABS0CC01_9NOCA</name>
<dbReference type="InterPro" id="IPR000719">
    <property type="entry name" value="Prot_kinase_dom"/>
</dbReference>
<evidence type="ECO:0000256" key="7">
    <source>
        <dbReference type="ARBA" id="ARBA00022840"/>
    </source>
</evidence>
<keyword evidence="7 8" id="KW-0067">ATP-binding</keyword>
<keyword evidence="3" id="KW-0808">Transferase</keyword>
<evidence type="ECO:0000256" key="9">
    <source>
        <dbReference type="SAM" id="MobiDB-lite"/>
    </source>
</evidence>
<keyword evidence="5 8" id="KW-0547">Nucleotide-binding</keyword>
<dbReference type="InterPro" id="IPR017441">
    <property type="entry name" value="Protein_kinase_ATP_BS"/>
</dbReference>
<evidence type="ECO:0000313" key="13">
    <source>
        <dbReference type="Proteomes" id="UP000807309"/>
    </source>
</evidence>
<dbReference type="Gene3D" id="1.10.510.10">
    <property type="entry name" value="Transferase(Phosphotransferase) domain 1"/>
    <property type="match status" value="1"/>
</dbReference>
<gene>
    <name evidence="12" type="ORF">IU470_22595</name>
</gene>
<dbReference type="PANTHER" id="PTHR43289:SF6">
    <property type="entry name" value="SERINE_THREONINE-PROTEIN KINASE NEKL-3"/>
    <property type="match status" value="1"/>
</dbReference>
<dbReference type="Pfam" id="PF00069">
    <property type="entry name" value="Pkinase"/>
    <property type="match status" value="1"/>
</dbReference>
<evidence type="ECO:0000256" key="8">
    <source>
        <dbReference type="PROSITE-ProRule" id="PRU10141"/>
    </source>
</evidence>
<evidence type="ECO:0000256" key="3">
    <source>
        <dbReference type="ARBA" id="ARBA00022679"/>
    </source>
</evidence>
<evidence type="ECO:0000256" key="2">
    <source>
        <dbReference type="ARBA" id="ARBA00022527"/>
    </source>
</evidence>
<organism evidence="12 13">
    <name type="scientific">Nocardia abscessus</name>
    <dbReference type="NCBI Taxonomy" id="120957"/>
    <lineage>
        <taxon>Bacteria</taxon>
        <taxon>Bacillati</taxon>
        <taxon>Actinomycetota</taxon>
        <taxon>Actinomycetes</taxon>
        <taxon>Mycobacteriales</taxon>
        <taxon>Nocardiaceae</taxon>
        <taxon>Nocardia</taxon>
    </lineage>
</organism>
<dbReference type="PROSITE" id="PS50011">
    <property type="entry name" value="PROTEIN_KINASE_DOM"/>
    <property type="match status" value="1"/>
</dbReference>
<evidence type="ECO:0000256" key="4">
    <source>
        <dbReference type="ARBA" id="ARBA00022729"/>
    </source>
</evidence>